<reference evidence="2" key="1">
    <citation type="submission" date="2018-02" db="EMBL/GenBank/DDBJ databases">
        <title>Rhizophora mucronata_Transcriptome.</title>
        <authorList>
            <person name="Meera S.P."/>
            <person name="Sreeshan A."/>
            <person name="Augustine A."/>
        </authorList>
    </citation>
    <scope>NUCLEOTIDE SEQUENCE</scope>
    <source>
        <tissue evidence="2">Leaf</tissue>
    </source>
</reference>
<accession>A0A2P2JNQ4</accession>
<name>A0A2P2JNQ4_RHIMU</name>
<organism evidence="2">
    <name type="scientific">Rhizophora mucronata</name>
    <name type="common">Asiatic mangrove</name>
    <dbReference type="NCBI Taxonomy" id="61149"/>
    <lineage>
        <taxon>Eukaryota</taxon>
        <taxon>Viridiplantae</taxon>
        <taxon>Streptophyta</taxon>
        <taxon>Embryophyta</taxon>
        <taxon>Tracheophyta</taxon>
        <taxon>Spermatophyta</taxon>
        <taxon>Magnoliopsida</taxon>
        <taxon>eudicotyledons</taxon>
        <taxon>Gunneridae</taxon>
        <taxon>Pentapetalae</taxon>
        <taxon>rosids</taxon>
        <taxon>fabids</taxon>
        <taxon>Malpighiales</taxon>
        <taxon>Rhizophoraceae</taxon>
        <taxon>Rhizophora</taxon>
    </lineage>
</organism>
<dbReference type="EMBL" id="GGEC01014620">
    <property type="protein sequence ID" value="MBW95103.1"/>
    <property type="molecule type" value="Transcribed_RNA"/>
</dbReference>
<proteinExistence type="predicted"/>
<feature type="compositionally biased region" description="Low complexity" evidence="1">
    <location>
        <begin position="1"/>
        <end position="30"/>
    </location>
</feature>
<evidence type="ECO:0000313" key="2">
    <source>
        <dbReference type="EMBL" id="MBW95103.1"/>
    </source>
</evidence>
<feature type="region of interest" description="Disordered" evidence="1">
    <location>
        <begin position="1"/>
        <end position="36"/>
    </location>
</feature>
<dbReference type="AlphaFoldDB" id="A0A2P2JNQ4"/>
<sequence>MPSTGSSQSSRTSASSSASPTTSSDQPQQGNTGLLVSSPATEFMRIINNFSGFVLLRLPALHRS</sequence>
<evidence type="ECO:0000256" key="1">
    <source>
        <dbReference type="SAM" id="MobiDB-lite"/>
    </source>
</evidence>
<protein>
    <submittedName>
        <fullName evidence="2">Uncharacterized protein</fullName>
    </submittedName>
</protein>